<dbReference type="Pfam" id="PF13193">
    <property type="entry name" value="AMP-binding_C"/>
    <property type="match status" value="1"/>
</dbReference>
<accession>A0ABV1V598</accession>
<dbReference type="Gene3D" id="3.30.300.30">
    <property type="match status" value="1"/>
</dbReference>
<dbReference type="InterPro" id="IPR036736">
    <property type="entry name" value="ACP-like_sf"/>
</dbReference>
<evidence type="ECO:0000256" key="1">
    <source>
        <dbReference type="ARBA" id="ARBA00022450"/>
    </source>
</evidence>
<keyword evidence="1" id="KW-0596">Phosphopantetheine</keyword>
<dbReference type="EMBL" id="JBEPBX010000054">
    <property type="protein sequence ID" value="MER6618218.1"/>
    <property type="molecule type" value="Genomic_DNA"/>
</dbReference>
<name>A0ABV1V598_9ACTN</name>
<dbReference type="Proteomes" id="UP001445472">
    <property type="component" value="Unassembled WGS sequence"/>
</dbReference>
<evidence type="ECO:0000313" key="5">
    <source>
        <dbReference type="EMBL" id="MER6618218.1"/>
    </source>
</evidence>
<dbReference type="SUPFAM" id="SSF47336">
    <property type="entry name" value="ACP-like"/>
    <property type="match status" value="1"/>
</dbReference>
<dbReference type="InterPro" id="IPR010071">
    <property type="entry name" value="AA_adenyl_dom"/>
</dbReference>
<dbReference type="Pfam" id="PF00550">
    <property type="entry name" value="PP-binding"/>
    <property type="match status" value="1"/>
</dbReference>
<dbReference type="RefSeq" id="WP_351979129.1">
    <property type="nucleotide sequence ID" value="NZ_JBEPBX010000054.1"/>
</dbReference>
<dbReference type="InterPro" id="IPR020845">
    <property type="entry name" value="AMP-binding_CS"/>
</dbReference>
<keyword evidence="2" id="KW-0597">Phosphoprotein</keyword>
<sequence>MSRSQARSCHSLVIRVPGPVDAAELERRLRAGAAASWPEPAARLRLWEEALPFAADHPAARRRAAAEAERPLHTEALPLRAVLLRYADGDADLVLVGRHEVTFDEPRFTFGRSSGAAAPQEDAAPPPEWGLGDPALAGRTGEVPVPLPAAVRTDDALLTGAALLVLARYGTGRPVDESQRATDFLAALRKAEGEALPGIALRIDAARPGERRLPNLAPADPAELHFLRHDDGTATGVLRHDLGAMAPVVAERFAGHVAHVAAQLSEDGARTLDTVELMTAGEAESVLRLGVTPPVGSPEAAGRTLHGLFADVARQRPDAVALTAGDTSLTYAELDARAERTAAGLAALGVEPGSLVGLALERDADLVVTMLGILKAGCAYVPMDLRYPEERLRYTVENAAASVVVGGADEPFPAIDGVRVVTPGELRTLGDGHAVPALSEDGSATAYVIYTSGSTGRPKGVVVPHRNVAALLEATREDFGLGGDDVWTLFHSSAFDFSVWEIWGCLLTGGRLVIVDYWVTRDTDLFHELLAREGVTVLNQTPSAFAQIVEADRQRPEELSLRLVVFGGEPLDVRMLGPWFARHSHTDCRLVNMFGITETTVHVTAHTVTPADVLAAGRKVGPALPGWTLSIRDPRGRLLPLGVPGEICVGGSGVADRYLGQPDLTAERFITDPYDGGRIYRSGDRGRLRPDGSLDHLGRLDSQVKVRGHRIELDEIRNVLLSHPAVAGAAAVLNHDTPGDSATARIDAYVGLRAAASTTDVLAHARGVLPAYMVPASVTELPAIPLTINGKVDTAALPAPAAARPAGGRSTVPDAATGEAAEPHEPAGTTLDGEHDRLTEQILGLWGHALNTEVTLKDNFFELGGNSLLVIRVLREMREKGLPKVATQDFYRNSTAGRFVELVRDAQG</sequence>
<dbReference type="PANTHER" id="PTHR45527">
    <property type="entry name" value="NONRIBOSOMAL PEPTIDE SYNTHETASE"/>
    <property type="match status" value="1"/>
</dbReference>
<protein>
    <submittedName>
        <fullName evidence="5">Amino acid adenylation domain-containing protein</fullName>
    </submittedName>
</protein>
<dbReference type="InterPro" id="IPR006162">
    <property type="entry name" value="Ppantetheine_attach_site"/>
</dbReference>
<reference evidence="5 6" key="1">
    <citation type="submission" date="2024-06" db="EMBL/GenBank/DDBJ databases">
        <title>The Natural Products Discovery Center: Release of the First 8490 Sequenced Strains for Exploring Actinobacteria Biosynthetic Diversity.</title>
        <authorList>
            <person name="Kalkreuter E."/>
            <person name="Kautsar S.A."/>
            <person name="Yang D."/>
            <person name="Bader C.D."/>
            <person name="Teijaro C.N."/>
            <person name="Fluegel L."/>
            <person name="Davis C.M."/>
            <person name="Simpson J.R."/>
            <person name="Lauterbach L."/>
            <person name="Steele A.D."/>
            <person name="Gui C."/>
            <person name="Meng S."/>
            <person name="Li G."/>
            <person name="Viehrig K."/>
            <person name="Ye F."/>
            <person name="Su P."/>
            <person name="Kiefer A.F."/>
            <person name="Nichols A."/>
            <person name="Cepeda A.J."/>
            <person name="Yan W."/>
            <person name="Fan B."/>
            <person name="Jiang Y."/>
            <person name="Adhikari A."/>
            <person name="Zheng C.-J."/>
            <person name="Schuster L."/>
            <person name="Cowan T.M."/>
            <person name="Smanski M.J."/>
            <person name="Chevrette M.G."/>
            <person name="De Carvalho L.P.S."/>
            <person name="Shen B."/>
        </authorList>
    </citation>
    <scope>NUCLEOTIDE SEQUENCE [LARGE SCALE GENOMIC DNA]</scope>
    <source>
        <strain evidence="5 6">NPDC000837</strain>
    </source>
</reference>
<keyword evidence="6" id="KW-1185">Reference proteome</keyword>
<evidence type="ECO:0000313" key="6">
    <source>
        <dbReference type="Proteomes" id="UP001445472"/>
    </source>
</evidence>
<dbReference type="Pfam" id="PF00501">
    <property type="entry name" value="AMP-binding"/>
    <property type="match status" value="1"/>
</dbReference>
<dbReference type="InterPro" id="IPR009081">
    <property type="entry name" value="PP-bd_ACP"/>
</dbReference>
<feature type="region of interest" description="Disordered" evidence="3">
    <location>
        <begin position="800"/>
        <end position="833"/>
    </location>
</feature>
<organism evidence="5 6">
    <name type="scientific">Streptomyces xantholiticus</name>
    <dbReference type="NCBI Taxonomy" id="68285"/>
    <lineage>
        <taxon>Bacteria</taxon>
        <taxon>Bacillati</taxon>
        <taxon>Actinomycetota</taxon>
        <taxon>Actinomycetes</taxon>
        <taxon>Kitasatosporales</taxon>
        <taxon>Streptomycetaceae</taxon>
        <taxon>Streptomyces</taxon>
    </lineage>
</organism>
<evidence type="ECO:0000256" key="3">
    <source>
        <dbReference type="SAM" id="MobiDB-lite"/>
    </source>
</evidence>
<gene>
    <name evidence="5" type="ORF">ABT276_33945</name>
</gene>
<dbReference type="PANTHER" id="PTHR45527:SF1">
    <property type="entry name" value="FATTY ACID SYNTHASE"/>
    <property type="match status" value="1"/>
</dbReference>
<dbReference type="PROSITE" id="PS00455">
    <property type="entry name" value="AMP_BINDING"/>
    <property type="match status" value="1"/>
</dbReference>
<dbReference type="PROSITE" id="PS50075">
    <property type="entry name" value="CARRIER"/>
    <property type="match status" value="1"/>
</dbReference>
<dbReference type="InterPro" id="IPR042099">
    <property type="entry name" value="ANL_N_sf"/>
</dbReference>
<dbReference type="InterPro" id="IPR045851">
    <property type="entry name" value="AMP-bd_C_sf"/>
</dbReference>
<dbReference type="InterPro" id="IPR000873">
    <property type="entry name" value="AMP-dep_synth/lig_dom"/>
</dbReference>
<dbReference type="Gene3D" id="3.40.50.12780">
    <property type="entry name" value="N-terminal domain of ligase-like"/>
    <property type="match status" value="1"/>
</dbReference>
<dbReference type="InterPro" id="IPR025110">
    <property type="entry name" value="AMP-bd_C"/>
</dbReference>
<comment type="caution">
    <text evidence="5">The sequence shown here is derived from an EMBL/GenBank/DDBJ whole genome shotgun (WGS) entry which is preliminary data.</text>
</comment>
<evidence type="ECO:0000259" key="4">
    <source>
        <dbReference type="PROSITE" id="PS50075"/>
    </source>
</evidence>
<dbReference type="NCBIfam" id="TIGR01733">
    <property type="entry name" value="AA-adenyl-dom"/>
    <property type="match status" value="1"/>
</dbReference>
<proteinExistence type="predicted"/>
<evidence type="ECO:0000256" key="2">
    <source>
        <dbReference type="ARBA" id="ARBA00022553"/>
    </source>
</evidence>
<dbReference type="PROSITE" id="PS00012">
    <property type="entry name" value="PHOSPHOPANTETHEINE"/>
    <property type="match status" value="1"/>
</dbReference>
<feature type="domain" description="Carrier" evidence="4">
    <location>
        <begin position="829"/>
        <end position="907"/>
    </location>
</feature>
<dbReference type="Gene3D" id="1.10.1200.10">
    <property type="entry name" value="ACP-like"/>
    <property type="match status" value="1"/>
</dbReference>
<dbReference type="SUPFAM" id="SSF56801">
    <property type="entry name" value="Acetyl-CoA synthetase-like"/>
    <property type="match status" value="1"/>
</dbReference>
<dbReference type="CDD" id="cd17643">
    <property type="entry name" value="A_NRPS_Cytc1-like"/>
    <property type="match status" value="1"/>
</dbReference>